<feature type="compositionally biased region" description="Low complexity" evidence="10">
    <location>
        <begin position="249"/>
        <end position="297"/>
    </location>
</feature>
<evidence type="ECO:0000313" key="12">
    <source>
        <dbReference type="EMBL" id="TQR86364.1"/>
    </source>
</evidence>
<keyword evidence="5 8" id="KW-0687">Ribonucleoprotein</keyword>
<dbReference type="SMART" id="SM00322">
    <property type="entry name" value="KH"/>
    <property type="match status" value="1"/>
</dbReference>
<dbReference type="GO" id="GO:0006412">
    <property type="term" value="P:translation"/>
    <property type="evidence" value="ECO:0007669"/>
    <property type="project" value="UniProtKB-UniRule"/>
</dbReference>
<dbReference type="EMBL" id="VIFX01000013">
    <property type="protein sequence ID" value="TQR86364.1"/>
    <property type="molecule type" value="Genomic_DNA"/>
</dbReference>
<dbReference type="AlphaFoldDB" id="A0A544W298"/>
<dbReference type="SUPFAM" id="SSF54821">
    <property type="entry name" value="Ribosomal protein S3 C-terminal domain"/>
    <property type="match status" value="1"/>
</dbReference>
<organism evidence="12 13">
    <name type="scientific">Mycolicibacterium hodleri</name>
    <dbReference type="NCBI Taxonomy" id="49897"/>
    <lineage>
        <taxon>Bacteria</taxon>
        <taxon>Bacillati</taxon>
        <taxon>Actinomycetota</taxon>
        <taxon>Actinomycetes</taxon>
        <taxon>Mycobacteriales</taxon>
        <taxon>Mycobacteriaceae</taxon>
        <taxon>Mycolicibacterium</taxon>
    </lineage>
</organism>
<dbReference type="Pfam" id="PF00189">
    <property type="entry name" value="Ribosomal_S3_C"/>
    <property type="match status" value="1"/>
</dbReference>
<dbReference type="PROSITE" id="PS50823">
    <property type="entry name" value="KH_TYPE_2"/>
    <property type="match status" value="1"/>
</dbReference>
<dbReference type="InterPro" id="IPR004044">
    <property type="entry name" value="KH_dom_type_2"/>
</dbReference>
<protein>
    <recommendedName>
        <fullName evidence="7 8">Small ribosomal subunit protein uS3</fullName>
    </recommendedName>
</protein>
<dbReference type="GO" id="GO:0019843">
    <property type="term" value="F:rRNA binding"/>
    <property type="evidence" value="ECO:0007669"/>
    <property type="project" value="UniProtKB-UniRule"/>
</dbReference>
<evidence type="ECO:0000256" key="9">
    <source>
        <dbReference type="RuleBase" id="RU003624"/>
    </source>
</evidence>
<evidence type="ECO:0000256" key="8">
    <source>
        <dbReference type="HAMAP-Rule" id="MF_01309"/>
    </source>
</evidence>
<dbReference type="GO" id="GO:0003729">
    <property type="term" value="F:mRNA binding"/>
    <property type="evidence" value="ECO:0007669"/>
    <property type="project" value="UniProtKB-UniRule"/>
</dbReference>
<dbReference type="InterPro" id="IPR015946">
    <property type="entry name" value="KH_dom-like_a/b"/>
</dbReference>
<proteinExistence type="inferred from homology"/>
<evidence type="ECO:0000256" key="1">
    <source>
        <dbReference type="ARBA" id="ARBA00010761"/>
    </source>
</evidence>
<dbReference type="FunFam" id="3.30.1140.32:FF:000002">
    <property type="entry name" value="30S ribosomal protein S3"/>
    <property type="match status" value="1"/>
</dbReference>
<keyword evidence="2 8" id="KW-0699">rRNA-binding</keyword>
<evidence type="ECO:0000259" key="11">
    <source>
        <dbReference type="PROSITE" id="PS50823"/>
    </source>
</evidence>
<dbReference type="PROSITE" id="PS00548">
    <property type="entry name" value="RIBOSOMAL_S3"/>
    <property type="match status" value="1"/>
</dbReference>
<evidence type="ECO:0000256" key="3">
    <source>
        <dbReference type="ARBA" id="ARBA00022884"/>
    </source>
</evidence>
<evidence type="ECO:0000256" key="6">
    <source>
        <dbReference type="ARBA" id="ARBA00024998"/>
    </source>
</evidence>
<comment type="caution">
    <text evidence="12">The sequence shown here is derived from an EMBL/GenBank/DDBJ whole genome shotgun (WGS) entry which is preliminary data.</text>
</comment>
<dbReference type="FunFam" id="3.30.300.20:FF:000001">
    <property type="entry name" value="30S ribosomal protein S3"/>
    <property type="match status" value="1"/>
</dbReference>
<dbReference type="SUPFAM" id="SSF54814">
    <property type="entry name" value="Prokaryotic type KH domain (KH-domain type II)"/>
    <property type="match status" value="1"/>
</dbReference>
<dbReference type="CDD" id="cd02412">
    <property type="entry name" value="KH-II_30S_S3"/>
    <property type="match status" value="1"/>
</dbReference>
<sequence length="297" mass="32322">MGQKINPHGFRLGITTDWKSRWYADKQYSEYVKEDVAIRRRLFAPFVIPGERNVELERAGVAKVEIERTRDRVRVDIHTARPGIVIGRRGAAADSIRGTLEKLTGKQVQLNILEVKSPESVAQLVAQGVAEQLSNRVAFRRAMRKAIQSAMRQPNVKGIRVQCSGRLGGAEMSRSEFYREGRVPLHTLRADIDYGLYEAKTTFGRIGVKVWIYKGDVVGGKRELAAPAPAGAERPRRDRPTGATRPRRSGASGTTATSTEAGRAASEETPAADTSAADTSAAPEAVAAPVAAESTES</sequence>
<dbReference type="RefSeq" id="WP_079925904.1">
    <property type="nucleotide sequence ID" value="NZ_VIFX01000013.1"/>
</dbReference>
<evidence type="ECO:0000313" key="13">
    <source>
        <dbReference type="Proteomes" id="UP000315759"/>
    </source>
</evidence>
<comment type="similarity">
    <text evidence="1 8 9">Belongs to the universal ribosomal protein uS3 family.</text>
</comment>
<dbReference type="InterPro" id="IPR057258">
    <property type="entry name" value="Ribosomal_uS3"/>
</dbReference>
<comment type="subunit">
    <text evidence="8">Part of the 30S ribosomal subunit. Forms a tight complex with proteins S10 and S14.</text>
</comment>
<dbReference type="Pfam" id="PF07650">
    <property type="entry name" value="KH_2"/>
    <property type="match status" value="1"/>
</dbReference>
<dbReference type="PANTHER" id="PTHR11760:SF19">
    <property type="entry name" value="SMALL RIBOSOMAL SUBUNIT PROTEIN US3C"/>
    <property type="match status" value="1"/>
</dbReference>
<dbReference type="Gene3D" id="3.30.300.20">
    <property type="match status" value="1"/>
</dbReference>
<evidence type="ECO:0000256" key="10">
    <source>
        <dbReference type="SAM" id="MobiDB-lite"/>
    </source>
</evidence>
<dbReference type="PANTHER" id="PTHR11760">
    <property type="entry name" value="30S/40S RIBOSOMAL PROTEIN S3"/>
    <property type="match status" value="1"/>
</dbReference>
<evidence type="ECO:0000256" key="7">
    <source>
        <dbReference type="ARBA" id="ARBA00035257"/>
    </source>
</evidence>
<evidence type="ECO:0000256" key="4">
    <source>
        <dbReference type="ARBA" id="ARBA00022980"/>
    </source>
</evidence>
<dbReference type="GO" id="GO:0022627">
    <property type="term" value="C:cytosolic small ribosomal subunit"/>
    <property type="evidence" value="ECO:0007669"/>
    <property type="project" value="TreeGrafter"/>
</dbReference>
<dbReference type="InterPro" id="IPR001351">
    <property type="entry name" value="Ribosomal_uS3_C"/>
</dbReference>
<dbReference type="HAMAP" id="MF_01309_B">
    <property type="entry name" value="Ribosomal_uS3_B"/>
    <property type="match status" value="1"/>
</dbReference>
<dbReference type="InterPro" id="IPR009019">
    <property type="entry name" value="KH_sf_prok-type"/>
</dbReference>
<dbReference type="InterPro" id="IPR036419">
    <property type="entry name" value="Ribosomal_S3_C_sf"/>
</dbReference>
<dbReference type="Proteomes" id="UP000315759">
    <property type="component" value="Unassembled WGS sequence"/>
</dbReference>
<keyword evidence="13" id="KW-1185">Reference proteome</keyword>
<keyword evidence="4 8" id="KW-0689">Ribosomal protein</keyword>
<evidence type="ECO:0000256" key="2">
    <source>
        <dbReference type="ARBA" id="ARBA00022730"/>
    </source>
</evidence>
<reference evidence="12 13" key="1">
    <citation type="submission" date="2018-10" db="EMBL/GenBank/DDBJ databases">
        <title>Draft genome of Mycobacterium hodleri strain B.</title>
        <authorList>
            <person name="Amande T.J."/>
            <person name="Mcgenity T.J."/>
        </authorList>
    </citation>
    <scope>NUCLEOTIDE SEQUENCE [LARGE SCALE GENOMIC DNA]</scope>
    <source>
        <strain evidence="12 13">B</strain>
    </source>
</reference>
<comment type="function">
    <text evidence="6 8">Binds the lower part of the 30S subunit head. Binds mRNA in the 70S ribosome, positioning it for translation.</text>
</comment>
<dbReference type="NCBIfam" id="TIGR01009">
    <property type="entry name" value="rpsC_bact"/>
    <property type="match status" value="1"/>
</dbReference>
<feature type="region of interest" description="Disordered" evidence="10">
    <location>
        <begin position="225"/>
        <end position="297"/>
    </location>
</feature>
<keyword evidence="3 8" id="KW-0694">RNA-binding</keyword>
<gene>
    <name evidence="8 12" type="primary">rpsC</name>
    <name evidence="12" type="ORF">D8S82_12365</name>
</gene>
<dbReference type="Gene3D" id="3.30.1140.32">
    <property type="entry name" value="Ribosomal protein S3, C-terminal domain"/>
    <property type="match status" value="1"/>
</dbReference>
<dbReference type="InterPro" id="IPR018280">
    <property type="entry name" value="Ribosomal_uS3_CS"/>
</dbReference>
<evidence type="ECO:0000256" key="5">
    <source>
        <dbReference type="ARBA" id="ARBA00023274"/>
    </source>
</evidence>
<dbReference type="GO" id="GO:0003735">
    <property type="term" value="F:structural constituent of ribosome"/>
    <property type="evidence" value="ECO:0007669"/>
    <property type="project" value="InterPro"/>
</dbReference>
<dbReference type="InterPro" id="IPR004087">
    <property type="entry name" value="KH_dom"/>
</dbReference>
<dbReference type="InterPro" id="IPR005704">
    <property type="entry name" value="Ribosomal_uS3_bac-typ"/>
</dbReference>
<accession>A0A544W298</accession>
<name>A0A544W298_9MYCO</name>
<feature type="domain" description="KH type-2" evidence="11">
    <location>
        <begin position="48"/>
        <end position="116"/>
    </location>
</feature>